<dbReference type="CDD" id="cd14066">
    <property type="entry name" value="STKc_IRAK"/>
    <property type="match status" value="1"/>
</dbReference>
<keyword evidence="3 6" id="KW-0547">Nucleotide-binding</keyword>
<dbReference type="InterPro" id="IPR000719">
    <property type="entry name" value="Prot_kinase_dom"/>
</dbReference>
<keyword evidence="10" id="KW-1185">Reference proteome</keyword>
<dbReference type="Gramene" id="mRNA:HanXRQr2_Chr09g0368581">
    <property type="protein sequence ID" value="mRNA:HanXRQr2_Chr09g0368581"/>
    <property type="gene ID" value="HanXRQr2_Chr09g0368581"/>
</dbReference>
<dbReference type="GO" id="GO:0005886">
    <property type="term" value="C:plasma membrane"/>
    <property type="evidence" value="ECO:0000318"/>
    <property type="project" value="GO_Central"/>
</dbReference>
<feature type="domain" description="Protein kinase" evidence="7">
    <location>
        <begin position="356"/>
        <end position="605"/>
    </location>
</feature>
<proteinExistence type="predicted"/>
<dbReference type="InterPro" id="IPR045272">
    <property type="entry name" value="ANXUR1/2-like"/>
</dbReference>
<dbReference type="SUPFAM" id="SSF56112">
    <property type="entry name" value="Protein kinase-like (PK-like)"/>
    <property type="match status" value="2"/>
</dbReference>
<dbReference type="GO" id="GO:0004672">
    <property type="term" value="F:protein kinase activity"/>
    <property type="evidence" value="ECO:0000318"/>
    <property type="project" value="GO_Central"/>
</dbReference>
<dbReference type="Gene3D" id="1.10.510.10">
    <property type="entry name" value="Transferase(Phosphotransferase) domain 1"/>
    <property type="match status" value="2"/>
</dbReference>
<dbReference type="EMBL" id="CM007898">
    <property type="protein sequence ID" value="OTG13829.1"/>
    <property type="molecule type" value="Genomic_DNA"/>
</dbReference>
<name>A0A251TSU0_HELAN</name>
<dbReference type="Gene3D" id="3.30.200.20">
    <property type="entry name" value="Phosphorylase Kinase, domain 1"/>
    <property type="match status" value="1"/>
</dbReference>
<evidence type="ECO:0000313" key="8">
    <source>
        <dbReference type="EMBL" id="KAF5789220.1"/>
    </source>
</evidence>
<dbReference type="SMART" id="SM00220">
    <property type="entry name" value="S_TKc"/>
    <property type="match status" value="1"/>
</dbReference>
<keyword evidence="5 6" id="KW-0067">ATP-binding</keyword>
<reference evidence="8" key="3">
    <citation type="submission" date="2020-06" db="EMBL/GenBank/DDBJ databases">
        <title>Helianthus annuus Genome sequencing and assembly Release 2.</title>
        <authorList>
            <person name="Gouzy J."/>
            <person name="Langlade N."/>
            <person name="Munos S."/>
        </authorList>
    </citation>
    <scope>NUCLEOTIDE SEQUENCE</scope>
    <source>
        <tissue evidence="8">Leaves</tissue>
    </source>
</reference>
<evidence type="ECO:0000256" key="5">
    <source>
        <dbReference type="ARBA" id="ARBA00022840"/>
    </source>
</evidence>
<evidence type="ECO:0000313" key="9">
    <source>
        <dbReference type="EMBL" id="OTG13829.1"/>
    </source>
</evidence>
<dbReference type="GO" id="GO:0005524">
    <property type="term" value="F:ATP binding"/>
    <property type="evidence" value="ECO:0007669"/>
    <property type="project" value="UniProtKB-UniRule"/>
</dbReference>
<accession>A0A251TSU0</accession>
<dbReference type="InterPro" id="IPR011009">
    <property type="entry name" value="Kinase-like_dom_sf"/>
</dbReference>
<keyword evidence="4 9" id="KW-0418">Kinase</keyword>
<dbReference type="GO" id="GO:0004674">
    <property type="term" value="F:protein serine/threonine kinase activity"/>
    <property type="evidence" value="ECO:0007669"/>
    <property type="project" value="UniProtKB-KW"/>
</dbReference>
<evidence type="ECO:0000256" key="4">
    <source>
        <dbReference type="ARBA" id="ARBA00022777"/>
    </source>
</evidence>
<dbReference type="FunFam" id="1.10.510.10:FF:000084">
    <property type="entry name" value="Wall-associated receptor kinase 2"/>
    <property type="match status" value="1"/>
</dbReference>
<dbReference type="OMA" id="EYNIAYP"/>
<keyword evidence="2 8" id="KW-0808">Transferase</keyword>
<dbReference type="EMBL" id="MNCJ02000324">
    <property type="protein sequence ID" value="KAF5789220.1"/>
    <property type="molecule type" value="Genomic_DNA"/>
</dbReference>
<evidence type="ECO:0000259" key="7">
    <source>
        <dbReference type="PROSITE" id="PS50011"/>
    </source>
</evidence>
<evidence type="ECO:0000256" key="2">
    <source>
        <dbReference type="ARBA" id="ARBA00022679"/>
    </source>
</evidence>
<evidence type="ECO:0000256" key="6">
    <source>
        <dbReference type="PROSITE-ProRule" id="PRU10141"/>
    </source>
</evidence>
<feature type="binding site" evidence="6">
    <location>
        <position position="63"/>
    </location>
    <ligand>
        <name>ATP</name>
        <dbReference type="ChEBI" id="CHEBI:30616"/>
    </ligand>
</feature>
<dbReference type="OrthoDB" id="1746499at2759"/>
<evidence type="ECO:0000256" key="1">
    <source>
        <dbReference type="ARBA" id="ARBA00022527"/>
    </source>
</evidence>
<evidence type="ECO:0000256" key="3">
    <source>
        <dbReference type="ARBA" id="ARBA00022741"/>
    </source>
</evidence>
<dbReference type="InterPro" id="IPR008271">
    <property type="entry name" value="Ser/Thr_kinase_AS"/>
</dbReference>
<dbReference type="InParanoid" id="A0A251TSU0"/>
<evidence type="ECO:0000313" key="10">
    <source>
        <dbReference type="Proteomes" id="UP000215914"/>
    </source>
</evidence>
<reference evidence="8 10" key="1">
    <citation type="journal article" date="2017" name="Nature">
        <title>The sunflower genome provides insights into oil metabolism, flowering and Asterid evolution.</title>
        <authorList>
            <person name="Badouin H."/>
            <person name="Gouzy J."/>
            <person name="Grassa C.J."/>
            <person name="Murat F."/>
            <person name="Staton S.E."/>
            <person name="Cottret L."/>
            <person name="Lelandais-Briere C."/>
            <person name="Owens G.L."/>
            <person name="Carrere S."/>
            <person name="Mayjonade B."/>
            <person name="Legrand L."/>
            <person name="Gill N."/>
            <person name="Kane N.C."/>
            <person name="Bowers J.E."/>
            <person name="Hubner S."/>
            <person name="Bellec A."/>
            <person name="Berard A."/>
            <person name="Berges H."/>
            <person name="Blanchet N."/>
            <person name="Boniface M.C."/>
            <person name="Brunel D."/>
            <person name="Catrice O."/>
            <person name="Chaidir N."/>
            <person name="Claudel C."/>
            <person name="Donnadieu C."/>
            <person name="Faraut T."/>
            <person name="Fievet G."/>
            <person name="Helmstetter N."/>
            <person name="King M."/>
            <person name="Knapp S.J."/>
            <person name="Lai Z."/>
            <person name="Le Paslier M.C."/>
            <person name="Lippi Y."/>
            <person name="Lorenzon L."/>
            <person name="Mandel J.R."/>
            <person name="Marage G."/>
            <person name="Marchand G."/>
            <person name="Marquand E."/>
            <person name="Bret-Mestries E."/>
            <person name="Morien E."/>
            <person name="Nambeesan S."/>
            <person name="Nguyen T."/>
            <person name="Pegot-Espagnet P."/>
            <person name="Pouilly N."/>
            <person name="Raftis F."/>
            <person name="Sallet E."/>
            <person name="Schiex T."/>
            <person name="Thomas J."/>
            <person name="Vandecasteele C."/>
            <person name="Vares D."/>
            <person name="Vear F."/>
            <person name="Vautrin S."/>
            <person name="Crespi M."/>
            <person name="Mangin B."/>
            <person name="Burke J.M."/>
            <person name="Salse J."/>
            <person name="Munos S."/>
            <person name="Vincourt P."/>
            <person name="Rieseberg L.H."/>
            <person name="Langlade N.B."/>
        </authorList>
    </citation>
    <scope>NUCLEOTIDE SEQUENCE [LARGE SCALE GENOMIC DNA]</scope>
    <source>
        <strain evidence="10">cv. SF193</strain>
        <tissue evidence="8">Leaves</tissue>
    </source>
</reference>
<organism evidence="9 10">
    <name type="scientific">Helianthus annuus</name>
    <name type="common">Common sunflower</name>
    <dbReference type="NCBI Taxonomy" id="4232"/>
    <lineage>
        <taxon>Eukaryota</taxon>
        <taxon>Viridiplantae</taxon>
        <taxon>Streptophyta</taxon>
        <taxon>Embryophyta</taxon>
        <taxon>Tracheophyta</taxon>
        <taxon>Spermatophyta</taxon>
        <taxon>Magnoliopsida</taxon>
        <taxon>eudicotyledons</taxon>
        <taxon>Gunneridae</taxon>
        <taxon>Pentapetalae</taxon>
        <taxon>asterids</taxon>
        <taxon>campanulids</taxon>
        <taxon>Asterales</taxon>
        <taxon>Asteraceae</taxon>
        <taxon>Asteroideae</taxon>
        <taxon>Heliantheae alliance</taxon>
        <taxon>Heliantheae</taxon>
        <taxon>Helianthus</taxon>
    </lineage>
</organism>
<dbReference type="GO" id="GO:0004714">
    <property type="term" value="F:transmembrane receptor protein tyrosine kinase activity"/>
    <property type="evidence" value="ECO:0007669"/>
    <property type="project" value="InterPro"/>
</dbReference>
<keyword evidence="1" id="KW-0723">Serine/threonine-protein kinase</keyword>
<protein>
    <submittedName>
        <fullName evidence="9">Putative serine-threonine/tyrosine-protein kinase catalytic domain-containing protein</fullName>
    </submittedName>
</protein>
<gene>
    <name evidence="9" type="ORF">HannXRQ_Chr09g0242591</name>
    <name evidence="8" type="ORF">HanXRQr2_Chr09g0368581</name>
</gene>
<dbReference type="PANTHER" id="PTHR27003:SF328">
    <property type="entry name" value="PROTEIN KINASE DOMAIN-CONTAINING PROTEIN"/>
    <property type="match status" value="1"/>
</dbReference>
<dbReference type="InterPro" id="IPR001245">
    <property type="entry name" value="Ser-Thr/Tyr_kinase_cat_dom"/>
</dbReference>
<dbReference type="PROSITE" id="PS00107">
    <property type="entry name" value="PROTEIN_KINASE_ATP"/>
    <property type="match status" value="2"/>
</dbReference>
<feature type="binding site" evidence="6">
    <location>
        <position position="385"/>
    </location>
    <ligand>
        <name>ATP</name>
        <dbReference type="ChEBI" id="CHEBI:30616"/>
    </ligand>
</feature>
<feature type="domain" description="Protein kinase" evidence="7">
    <location>
        <begin position="35"/>
        <end position="305"/>
    </location>
</feature>
<dbReference type="Pfam" id="PF07714">
    <property type="entry name" value="PK_Tyr_Ser-Thr"/>
    <property type="match status" value="2"/>
</dbReference>
<dbReference type="PROSITE" id="PS00108">
    <property type="entry name" value="PROTEIN_KINASE_ST"/>
    <property type="match status" value="1"/>
</dbReference>
<dbReference type="FunFam" id="3.30.200.20:FF:000039">
    <property type="entry name" value="receptor-like protein kinase FERONIA"/>
    <property type="match status" value="1"/>
</dbReference>
<dbReference type="PANTHER" id="PTHR27003">
    <property type="entry name" value="OS07G0166700 PROTEIN"/>
    <property type="match status" value="1"/>
</dbReference>
<dbReference type="Proteomes" id="UP000215914">
    <property type="component" value="Chromosome 9"/>
</dbReference>
<sequence length="605" mass="68604">MDTTNEEGENSSSPTSAHPFRLFSLAEIEYATKNFDDELVIGQGGFGKVFKGYISSEEVVAIKRLDSMSDQGEPEFRAEIDMLSKLRHSHLVSLIGYCHENNEKILVYEYMSNGTLYHQLHKADTPLTWLTRLNIAIGAARGLAYLHTSRVIHRDVKSSNILLDENWAAMISDFGLSKIGPDNQPISCVNASVKGTFGYLDPEYFYTRKLTRKSDVYSYGIVLFELLSGRLAVDERNEEDECSLVRWAQRCVKERKLDQIVDSNIKGTISAKCLKRFAQIADRCVHNDPKERPSMTDVVASLQALSVLQEKSNIELSATTSFSWIVPKYLVYAINPNFDQSGTVIKGINKFRFDELKLDTWLGKGRYGMVYKGWVDKTEMPIAVKILHQKKPSNLETLKEFVHPNLVKLIGYSFQGERLCLSYEFMHKGNLGDLLRSGAVARLPLVTKVKIAVGIARGIVFLQKIPSQKRWSRVGESGLDRRKILLDEDFTAKLSDYDVSTLVDAEYNIAYPDIYGALELKSNLSGYEVVFVEVLTGERIYSSNRLEKIDRLFHQCGNGSLQHVAQLCFKVCNEVDSESKMVTMLNEHDVLIRSRLKLWLRNTHS</sequence>
<dbReference type="PROSITE" id="PS50011">
    <property type="entry name" value="PROTEIN_KINASE_DOM"/>
    <property type="match status" value="2"/>
</dbReference>
<dbReference type="AlphaFoldDB" id="A0A251TSU0"/>
<reference evidence="9" key="2">
    <citation type="submission" date="2017-02" db="EMBL/GenBank/DDBJ databases">
        <title>Sunflower complete genome.</title>
        <authorList>
            <person name="Langlade N."/>
            <person name="Munos S."/>
        </authorList>
    </citation>
    <scope>NUCLEOTIDE SEQUENCE [LARGE SCALE GENOMIC DNA]</scope>
    <source>
        <tissue evidence="9">Leaves</tissue>
    </source>
</reference>
<dbReference type="InterPro" id="IPR017441">
    <property type="entry name" value="Protein_kinase_ATP_BS"/>
</dbReference>